<dbReference type="PANTHER" id="PTHR45661">
    <property type="entry name" value="SURFACE ANTIGEN"/>
    <property type="match status" value="1"/>
</dbReference>
<dbReference type="SUPFAM" id="SSF52058">
    <property type="entry name" value="L domain-like"/>
    <property type="match status" value="2"/>
</dbReference>
<dbReference type="Gene3D" id="3.80.10.10">
    <property type="entry name" value="Ribonuclease Inhibitor"/>
    <property type="match status" value="4"/>
</dbReference>
<dbReference type="PROSITE" id="PS51257">
    <property type="entry name" value="PROKAR_LIPOPROTEIN"/>
    <property type="match status" value="1"/>
</dbReference>
<proteinExistence type="predicted"/>
<reference evidence="1 2" key="2">
    <citation type="journal article" date="2011" name="ISME J.">
        <title>RNA-seq reveals cooperative metabolic interactions between two termite-gut spirochete species in co-culture.</title>
        <authorList>
            <person name="Rosenthal A.Z."/>
            <person name="Matson E.G."/>
            <person name="Eldar A."/>
            <person name="Leadbetter J.R."/>
        </authorList>
    </citation>
    <scope>NUCLEOTIDE SEQUENCE [LARGE SCALE GENOMIC DNA]</scope>
    <source>
        <strain evidence="2">ATCC BAA-888 / DSM 13862 / ZAS-9</strain>
    </source>
</reference>
<protein>
    <submittedName>
        <fullName evidence="1">Cell surface protein</fullName>
    </submittedName>
</protein>
<dbReference type="Proteomes" id="UP000009222">
    <property type="component" value="Chromosome"/>
</dbReference>
<keyword evidence="2" id="KW-1185">Reference proteome</keyword>
<dbReference type="Pfam" id="PF13306">
    <property type="entry name" value="LRR_5"/>
    <property type="match status" value="2"/>
</dbReference>
<sequence>MKRKKLTNIRYPLIAVFLAGIVFAGCTNLLEPPVQVPVANSFAPASPALVEIRIAGTEGKGRTLLPPVSAFAYKAVIESVPAGTLIPEQPINEEGFLEIPPGSWKITVNAYRGEILAGTGSIEKAVVSGPNPLITVRIAPYTEGSVPGALSWDVNFSSLDPELQDAVSSAELTIKSVSGGSLLATKNLEAEPVGSEELPAGFYSVEIMIRIDGNRFFTRSEIVHIYPAYAQELPAVDLADGDFTAGIYLAGTVPLDDAEGIIALWAAVYDNAECIGDPLAASVPTQPGASFALAVDAAKTGGTLYLRPEFATSTSDKCYGEAAALTNIPPEGKSGITTPAVRKYTITVNASGEGDLSVPASAFGGEQVTASYNSIGSYYRIRDDAVSLKRGTEDLAYTIGGTVPSVNWNMPLGDVTLDAEIEWGCLFEITNNSFSDLEDLMSGVVPGSSAETPYPVRLTGISTADNTDLENLKQAIGGTCVYLDLSACGFTEIPSGSSGTGLSGCQTLIGVALPTGLTSIGSNAFYGCSGLTSIALPAGVTTIEGHAFYGCSGLTSIALPDGLTSILNTAFTGCSSLTSIALPAGVTTISSKVFSGCRSLTSITLPAGVTTIRSDAFGGCSSLTSITFPAGLTTVETRSFRECISLTSITFNGITPPTSMSALVFSDSPLTAIYVPFASVDAYKTFFANSVDIIKPGLFLTIIGNDFTDLAGLLDYLGSNSETNPYDISLKGISTVENTDLENLKQAIGDAFVYLDLSACGFTEIPDAPEAGAGLRGCQTLTGVTLPTGLTSIGDGAFSGCTGLTSMPLPDELTSIGSNAFNGCSGLTSIILPDGLTSIGSNAFNGCSGLTSIILPDGVTSTGDFAFNGCSGLTSITLPDGLTSIGSNAFYGCSGLTSIALPDGLILIGRRAFRGCSSLTSITLPAELILITNEAFMNCSSLTSIIFNGITPPSIDIMGNLFSGSPVTAIYVPADSVDDYKIALASSGISSVDIIQPIP</sequence>
<dbReference type="HOGENOM" id="CLU_299947_0_0_12"/>
<evidence type="ECO:0000313" key="1">
    <source>
        <dbReference type="EMBL" id="AEF80839.1"/>
    </source>
</evidence>
<dbReference type="Gene3D" id="3.40.50.12480">
    <property type="match status" value="1"/>
</dbReference>
<reference evidence="2" key="1">
    <citation type="submission" date="2009-12" db="EMBL/GenBank/DDBJ databases">
        <title>Complete sequence of Treponema azotonutricium strain ZAS-9.</title>
        <authorList>
            <person name="Tetu S.G."/>
            <person name="Matson E."/>
            <person name="Ren Q."/>
            <person name="Seshadri R."/>
            <person name="Elbourne L."/>
            <person name="Hassan K.A."/>
            <person name="Durkin A."/>
            <person name="Radune D."/>
            <person name="Mohamoud Y."/>
            <person name="Shay R."/>
            <person name="Jin S."/>
            <person name="Zhang X."/>
            <person name="Lucey K."/>
            <person name="Ballor N.R."/>
            <person name="Ottesen E."/>
            <person name="Rosenthal R."/>
            <person name="Allen A."/>
            <person name="Leadbetter J.R."/>
            <person name="Paulsen I.T."/>
        </authorList>
    </citation>
    <scope>NUCLEOTIDE SEQUENCE [LARGE SCALE GENOMIC DNA]</scope>
    <source>
        <strain evidence="2">ATCC BAA-888 / DSM 13862 / ZAS-9</strain>
    </source>
</reference>
<dbReference type="InterPro" id="IPR053139">
    <property type="entry name" value="Surface_bspA-like"/>
</dbReference>
<dbReference type="OrthoDB" id="361769at2"/>
<dbReference type="PANTHER" id="PTHR45661:SF3">
    <property type="entry name" value="IG-LIKE DOMAIN-CONTAINING PROTEIN"/>
    <property type="match status" value="1"/>
</dbReference>
<dbReference type="KEGG" id="taz:TREAZ_3591"/>
<dbReference type="InterPro" id="IPR026906">
    <property type="entry name" value="LRR_5"/>
</dbReference>
<dbReference type="STRING" id="545695.TREAZ_3591"/>
<dbReference type="AlphaFoldDB" id="F5Y6W8"/>
<dbReference type="RefSeq" id="WP_015711989.1">
    <property type="nucleotide sequence ID" value="NC_015577.1"/>
</dbReference>
<dbReference type="InterPro" id="IPR032675">
    <property type="entry name" value="LRR_dom_sf"/>
</dbReference>
<accession>F5Y6W8</accession>
<dbReference type="InParanoid" id="F5Y6W8"/>
<gene>
    <name evidence="1" type="ordered locus">TREAZ_3591</name>
</gene>
<evidence type="ECO:0000313" key="2">
    <source>
        <dbReference type="Proteomes" id="UP000009222"/>
    </source>
</evidence>
<name>F5Y6W8_LEAAZ</name>
<dbReference type="EMBL" id="CP001841">
    <property type="protein sequence ID" value="AEF80839.1"/>
    <property type="molecule type" value="Genomic_DNA"/>
</dbReference>
<organism evidence="1 2">
    <name type="scientific">Leadbettera azotonutricia (strain ATCC BAA-888 / DSM 13862 / ZAS-9)</name>
    <name type="common">Treponema azotonutricium</name>
    <dbReference type="NCBI Taxonomy" id="545695"/>
    <lineage>
        <taxon>Bacteria</taxon>
        <taxon>Pseudomonadati</taxon>
        <taxon>Spirochaetota</taxon>
        <taxon>Spirochaetia</taxon>
        <taxon>Spirochaetales</taxon>
        <taxon>Breznakiellaceae</taxon>
        <taxon>Leadbettera</taxon>
    </lineage>
</organism>
<dbReference type="eggNOG" id="COG5492">
    <property type="taxonomic scope" value="Bacteria"/>
</dbReference>